<organism evidence="3 4">
    <name type="scientific">Phoenix dactylifera</name>
    <name type="common">Date palm</name>
    <dbReference type="NCBI Taxonomy" id="42345"/>
    <lineage>
        <taxon>Eukaryota</taxon>
        <taxon>Viridiplantae</taxon>
        <taxon>Streptophyta</taxon>
        <taxon>Embryophyta</taxon>
        <taxon>Tracheophyta</taxon>
        <taxon>Spermatophyta</taxon>
        <taxon>Magnoliopsida</taxon>
        <taxon>Liliopsida</taxon>
        <taxon>Arecaceae</taxon>
        <taxon>Coryphoideae</taxon>
        <taxon>Phoeniceae</taxon>
        <taxon>Phoenix</taxon>
    </lineage>
</organism>
<sequence>MLNVRFVRSCVLARIGRARSRSRNATRKKKPYRLIPFPPPPPPPFFRAATMASGERSSRRWVTRWPDLSTDILDVIVKKLTRAADYLHFRCVCKSWRSFAKPTNLPSHLPLLVLPYDPHSLQRHVLSLPTREIRTLLIPDLVDRVILASSRGWLLLLDLRYWCRRLFLLNPLTGAQVQLPPTDGFLHLTGFEFSWKAYLLLSPNLDPRDSVVVVAECYRNSREIAFCKLGDESWTVMNTGLVTELVSVAHHEGSLYMTDMQSNASVCKIASPLNPEPINLPNIDLEGCYLFFVTTSTQLLLFVQYHADLVPDDADFDDEPFDHFIGVFELKQGNAPGWNKIEGIHGNKLYMAMELFPTYLVFGWAIPGRRGDCIFYSSASGFSYRQLKGDFHEIDDFDFETGNHERIIRTWADSTSNKRLAPFWIELNLCKMLE</sequence>
<reference evidence="4" key="2">
    <citation type="submission" date="2025-08" db="UniProtKB">
        <authorList>
            <consortium name="RefSeq"/>
        </authorList>
    </citation>
    <scope>IDENTIFICATION</scope>
    <source>
        <tissue evidence="4">Young leaves</tissue>
    </source>
</reference>
<feature type="domain" description="KIB1-4 beta-propeller" evidence="2">
    <location>
        <begin position="126"/>
        <end position="378"/>
    </location>
</feature>
<evidence type="ECO:0000259" key="1">
    <source>
        <dbReference type="Pfam" id="PF00646"/>
    </source>
</evidence>
<dbReference type="Proteomes" id="UP000228380">
    <property type="component" value="Chromosome 2"/>
</dbReference>
<gene>
    <name evidence="4" type="primary">LOC103706178</name>
</gene>
<accession>A0A8B7BZ94</accession>
<dbReference type="PANTHER" id="PTHR34708:SF1">
    <property type="entry name" value="OS08G0126400 PROTEIN"/>
    <property type="match status" value="1"/>
</dbReference>
<evidence type="ECO:0000313" key="3">
    <source>
        <dbReference type="Proteomes" id="UP000228380"/>
    </source>
</evidence>
<dbReference type="Pfam" id="PF03478">
    <property type="entry name" value="Beta-prop_KIB1-4"/>
    <property type="match status" value="1"/>
</dbReference>
<dbReference type="RefSeq" id="XP_008788438.3">
    <property type="nucleotide sequence ID" value="XM_008790216.4"/>
</dbReference>
<dbReference type="Pfam" id="PF00646">
    <property type="entry name" value="F-box"/>
    <property type="match status" value="1"/>
</dbReference>
<reference evidence="3" key="1">
    <citation type="journal article" date="2019" name="Nat. Commun.">
        <title>Genome-wide association mapping of date palm fruit traits.</title>
        <authorList>
            <person name="Hazzouri K.M."/>
            <person name="Gros-Balthazard M."/>
            <person name="Flowers J.M."/>
            <person name="Copetti D."/>
            <person name="Lemansour A."/>
            <person name="Lebrun M."/>
            <person name="Masmoudi K."/>
            <person name="Ferrand S."/>
            <person name="Dhar M.I."/>
            <person name="Fresquez Z.A."/>
            <person name="Rosas U."/>
            <person name="Zhang J."/>
            <person name="Talag J."/>
            <person name="Lee S."/>
            <person name="Kudrna D."/>
            <person name="Powell R.F."/>
            <person name="Leitch I.J."/>
            <person name="Krueger R.R."/>
            <person name="Wing R.A."/>
            <person name="Amiri K.M.A."/>
            <person name="Purugganan M.D."/>
        </authorList>
    </citation>
    <scope>NUCLEOTIDE SEQUENCE [LARGE SCALE GENOMIC DNA]</scope>
    <source>
        <strain evidence="3">cv. Khalas</strain>
    </source>
</reference>
<dbReference type="InterPro" id="IPR001810">
    <property type="entry name" value="F-box_dom"/>
</dbReference>
<name>A0A8B7BZ94_PHODC</name>
<evidence type="ECO:0000313" key="4">
    <source>
        <dbReference type="RefSeq" id="XP_008788438.3"/>
    </source>
</evidence>
<dbReference type="AlphaFoldDB" id="A0A8B7BZ94"/>
<dbReference type="OrthoDB" id="1337467at2759"/>
<dbReference type="PANTHER" id="PTHR34708">
    <property type="entry name" value="OS07G0440000 PROTEIN"/>
    <property type="match status" value="1"/>
</dbReference>
<keyword evidence="3" id="KW-1185">Reference proteome</keyword>
<dbReference type="InterPro" id="IPR005174">
    <property type="entry name" value="KIB1-4_b-propeller"/>
</dbReference>
<proteinExistence type="predicted"/>
<protein>
    <submittedName>
        <fullName evidence="4">F-box protein SKIP23-like</fullName>
    </submittedName>
</protein>
<evidence type="ECO:0000259" key="2">
    <source>
        <dbReference type="Pfam" id="PF03478"/>
    </source>
</evidence>
<dbReference type="GeneID" id="103706178"/>
<dbReference type="KEGG" id="pda:103706178"/>
<feature type="domain" description="F-box" evidence="1">
    <location>
        <begin position="65"/>
        <end position="101"/>
    </location>
</feature>